<reference evidence="3" key="1">
    <citation type="submission" date="2020-05" db="EMBL/GenBank/DDBJ databases">
        <title>Evolutionary and genomic comparisons of hybrid uninucleate and nonhybrid Rhizoctonia fungi.</title>
        <authorList>
            <person name="Li C."/>
            <person name="Chen X."/>
        </authorList>
    </citation>
    <scope>NUCLEOTIDE SEQUENCE</scope>
    <source>
        <strain evidence="3">AG-1 IA</strain>
    </source>
</reference>
<name>A0A8H8SYG1_9AGAM</name>
<sequence>METSSGLISSDIDRDVSPWSAHVLEITTPEDKYLAADDASSKEELKHVAPPLPRYGHSLSGAASPVGKFYIFGGSVGDLLKNDTWSIQLSQNSGQSPDSGRDSLRTRITASLMETTGQAPSPRSGHASVFLNGRLVVWGGMIGALQWADVCLYSLDTNTNVWTKLDLQPAPSARCNHAACIHGNRLILHGGCSAQGIHLDDMWSLDLDLLQGTPKWEEIKVARKGHSPSPRSSHAMVAYQNKLYIFGGTSPACTHRDTWCFNMATRVWSEPRRDGPIPPARSKHTMALARDSIQMFGGAGDRLIDLLKDQSEATSPQNLDIIKPHVIPFKKLLNVPMFDGDIQPSTEPVSEVARTQSTPSKTKNTKSISSLVPEDRQVLPSSNTFSKYSDSRSEQSSGRVTQDVITGAMSATEIFRHLINHSCRDITDQLDTSNVSEYAVSGGGFGDVYHAKLRDGRRVGMKCVRFQVHATEKGKKLLKHAAHELYVWSKCRHPNVLELLGVMLFRGQITMVSPWLENGHLRWFLEQNPQADRCALCVQIADGVEYLHSQSIVHGDLKPENILISKDHVPKLADFGSATLAEYTLGFTHSSTTQSMTLRWTAPEVIRGESKPTQASDIYALGMVIYEIVTRSVPFAGVSDYAIVFTVASGKIPIRSETHIPPGTEQADHLWTMLTMCWAYSPEERLKAQEVANTV</sequence>
<feature type="compositionally biased region" description="Polar residues" evidence="1">
    <location>
        <begin position="379"/>
        <end position="401"/>
    </location>
</feature>
<dbReference type="PROSITE" id="PS00108">
    <property type="entry name" value="PROTEIN_KINASE_ST"/>
    <property type="match status" value="1"/>
</dbReference>
<dbReference type="Gene3D" id="2.120.10.80">
    <property type="entry name" value="Kelch-type beta propeller"/>
    <property type="match status" value="1"/>
</dbReference>
<feature type="compositionally biased region" description="Polar residues" evidence="1">
    <location>
        <begin position="344"/>
        <end position="370"/>
    </location>
</feature>
<dbReference type="SMART" id="SM00220">
    <property type="entry name" value="S_TKc"/>
    <property type="match status" value="1"/>
</dbReference>
<dbReference type="InterPro" id="IPR015915">
    <property type="entry name" value="Kelch-typ_b-propeller"/>
</dbReference>
<dbReference type="PROSITE" id="PS50011">
    <property type="entry name" value="PROTEIN_KINASE_DOM"/>
    <property type="match status" value="1"/>
</dbReference>
<dbReference type="SUPFAM" id="SSF117281">
    <property type="entry name" value="Kelch motif"/>
    <property type="match status" value="1"/>
</dbReference>
<evidence type="ECO:0000313" key="4">
    <source>
        <dbReference type="Proteomes" id="UP000650533"/>
    </source>
</evidence>
<keyword evidence="3" id="KW-0418">Kinase</keyword>
<dbReference type="Gene3D" id="1.10.510.10">
    <property type="entry name" value="Transferase(Phosphotransferase) domain 1"/>
    <property type="match status" value="1"/>
</dbReference>
<dbReference type="EMBL" id="CP059665">
    <property type="protein sequence ID" value="QRW22454.1"/>
    <property type="molecule type" value="Genomic_DNA"/>
</dbReference>
<dbReference type="GeneID" id="67032320"/>
<protein>
    <submittedName>
        <fullName evidence="3">Tyrosine kinase specific for activated</fullName>
    </submittedName>
</protein>
<dbReference type="KEGG" id="rsx:RhiXN_10041"/>
<dbReference type="GO" id="GO:0005524">
    <property type="term" value="F:ATP binding"/>
    <property type="evidence" value="ECO:0007669"/>
    <property type="project" value="InterPro"/>
</dbReference>
<dbReference type="InterPro" id="IPR051681">
    <property type="entry name" value="Ser/Thr_Kinases-Pseudokinases"/>
</dbReference>
<dbReference type="AlphaFoldDB" id="A0A8H8SYG1"/>
<evidence type="ECO:0000313" key="3">
    <source>
        <dbReference type="EMBL" id="QRW22454.1"/>
    </source>
</evidence>
<feature type="region of interest" description="Disordered" evidence="1">
    <location>
        <begin position="344"/>
        <end position="401"/>
    </location>
</feature>
<dbReference type="PANTHER" id="PTHR44329">
    <property type="entry name" value="SERINE/THREONINE-PROTEIN KINASE TNNI3K-RELATED"/>
    <property type="match status" value="1"/>
</dbReference>
<evidence type="ECO:0000256" key="1">
    <source>
        <dbReference type="SAM" id="MobiDB-lite"/>
    </source>
</evidence>
<gene>
    <name evidence="3" type="ORF">RhiXN_10041</name>
</gene>
<keyword evidence="3" id="KW-0808">Transferase</keyword>
<dbReference type="SUPFAM" id="SSF56112">
    <property type="entry name" value="Protein kinase-like (PK-like)"/>
    <property type="match status" value="1"/>
</dbReference>
<accession>A0A8H8SYG1</accession>
<dbReference type="Proteomes" id="UP000650533">
    <property type="component" value="Chromosome 8"/>
</dbReference>
<dbReference type="InterPro" id="IPR000719">
    <property type="entry name" value="Prot_kinase_dom"/>
</dbReference>
<dbReference type="Pfam" id="PF24681">
    <property type="entry name" value="Kelch_KLHDC2_KLHL20_DRC7"/>
    <property type="match status" value="1"/>
</dbReference>
<evidence type="ECO:0000259" key="2">
    <source>
        <dbReference type="PROSITE" id="PS50011"/>
    </source>
</evidence>
<organism evidence="3 4">
    <name type="scientific">Rhizoctonia solani</name>
    <dbReference type="NCBI Taxonomy" id="456999"/>
    <lineage>
        <taxon>Eukaryota</taxon>
        <taxon>Fungi</taxon>
        <taxon>Dikarya</taxon>
        <taxon>Basidiomycota</taxon>
        <taxon>Agaricomycotina</taxon>
        <taxon>Agaricomycetes</taxon>
        <taxon>Cantharellales</taxon>
        <taxon>Ceratobasidiaceae</taxon>
        <taxon>Rhizoctonia</taxon>
    </lineage>
</organism>
<dbReference type="RefSeq" id="XP_043182691.1">
    <property type="nucleotide sequence ID" value="XM_043329857.1"/>
</dbReference>
<dbReference type="GO" id="GO:0004674">
    <property type="term" value="F:protein serine/threonine kinase activity"/>
    <property type="evidence" value="ECO:0007669"/>
    <property type="project" value="TreeGrafter"/>
</dbReference>
<dbReference type="InterPro" id="IPR011009">
    <property type="entry name" value="Kinase-like_dom_sf"/>
</dbReference>
<dbReference type="Pfam" id="PF00069">
    <property type="entry name" value="Pkinase"/>
    <property type="match status" value="1"/>
</dbReference>
<dbReference type="InterPro" id="IPR008271">
    <property type="entry name" value="Ser/Thr_kinase_AS"/>
</dbReference>
<proteinExistence type="predicted"/>
<feature type="domain" description="Protein kinase" evidence="2">
    <location>
        <begin position="434"/>
        <end position="695"/>
    </location>
</feature>